<dbReference type="InterPro" id="IPR000109">
    <property type="entry name" value="POT_fam"/>
</dbReference>
<comment type="subcellular location">
    <subcellularLocation>
        <location evidence="1">Cell membrane</location>
        <topology evidence="1">Multi-pass membrane protein</topology>
    </subcellularLocation>
</comment>
<dbReference type="GO" id="GO:0042937">
    <property type="term" value="F:tripeptide transmembrane transporter activity"/>
    <property type="evidence" value="ECO:0007669"/>
    <property type="project" value="UniProtKB-ARBA"/>
</dbReference>
<dbReference type="NCBIfam" id="TIGR00924">
    <property type="entry name" value="yjdL_sub1_fam"/>
    <property type="match status" value="1"/>
</dbReference>
<keyword evidence="10" id="KW-1185">Reference proteome</keyword>
<protein>
    <submittedName>
        <fullName evidence="9">Amino acid/peptide transporter</fullName>
    </submittedName>
</protein>
<evidence type="ECO:0000256" key="1">
    <source>
        <dbReference type="ARBA" id="ARBA00004651"/>
    </source>
</evidence>
<feature type="transmembrane region" description="Helical" evidence="8">
    <location>
        <begin position="145"/>
        <end position="164"/>
    </location>
</feature>
<comment type="caution">
    <text evidence="9">The sequence shown here is derived from an EMBL/GenBank/DDBJ whole genome shotgun (WGS) entry which is preliminary data.</text>
</comment>
<feature type="transmembrane region" description="Helical" evidence="8">
    <location>
        <begin position="319"/>
        <end position="337"/>
    </location>
</feature>
<feature type="transmembrane region" description="Helical" evidence="8">
    <location>
        <begin position="349"/>
        <end position="369"/>
    </location>
</feature>
<dbReference type="PANTHER" id="PTHR23517:SF15">
    <property type="entry name" value="PROTON-DEPENDENT OLIGOPEPTIDE FAMILY TRANSPORT PROTEIN"/>
    <property type="match status" value="1"/>
</dbReference>
<dbReference type="PANTHER" id="PTHR23517">
    <property type="entry name" value="RESISTANCE PROTEIN MDTM, PUTATIVE-RELATED-RELATED"/>
    <property type="match status" value="1"/>
</dbReference>
<keyword evidence="2" id="KW-0813">Transport</keyword>
<dbReference type="Proteomes" id="UP000055019">
    <property type="component" value="Unassembled WGS sequence"/>
</dbReference>
<dbReference type="SUPFAM" id="SSF103473">
    <property type="entry name" value="MFS general substrate transporter"/>
    <property type="match status" value="1"/>
</dbReference>
<feature type="transmembrane region" description="Helical" evidence="8">
    <location>
        <begin position="418"/>
        <end position="439"/>
    </location>
</feature>
<keyword evidence="3" id="KW-1003">Cell membrane</keyword>
<dbReference type="FunFam" id="1.20.1250.20:FF:000017">
    <property type="entry name" value="Dipeptide and tripeptide permease A"/>
    <property type="match status" value="1"/>
</dbReference>
<keyword evidence="6 8" id="KW-1133">Transmembrane helix</keyword>
<keyword evidence="7 8" id="KW-0472">Membrane</keyword>
<feature type="transmembrane region" description="Helical" evidence="8">
    <location>
        <begin position="211"/>
        <end position="229"/>
    </location>
</feature>
<dbReference type="GO" id="GO:0015333">
    <property type="term" value="F:peptide:proton symporter activity"/>
    <property type="evidence" value="ECO:0007669"/>
    <property type="project" value="UniProtKB-ARBA"/>
</dbReference>
<proteinExistence type="predicted"/>
<dbReference type="EMBL" id="FCOM02000024">
    <property type="protein sequence ID" value="SAL75524.1"/>
    <property type="molecule type" value="Genomic_DNA"/>
</dbReference>
<gene>
    <name evidence="9" type="ORF">AWB74_04836</name>
</gene>
<dbReference type="GO" id="GO:0035443">
    <property type="term" value="P:tripeptide transmembrane transport"/>
    <property type="evidence" value="ECO:0007669"/>
    <property type="project" value="UniProtKB-ARBA"/>
</dbReference>
<dbReference type="Gene3D" id="1.20.1250.20">
    <property type="entry name" value="MFS general substrate transporter like domains"/>
    <property type="match status" value="1"/>
</dbReference>
<feature type="transmembrane region" description="Helical" evidence="8">
    <location>
        <begin position="381"/>
        <end position="406"/>
    </location>
</feature>
<feature type="transmembrane region" description="Helical" evidence="8">
    <location>
        <begin position="106"/>
        <end position="124"/>
    </location>
</feature>
<evidence type="ECO:0000256" key="2">
    <source>
        <dbReference type="ARBA" id="ARBA00022448"/>
    </source>
</evidence>
<evidence type="ECO:0000256" key="8">
    <source>
        <dbReference type="SAM" id="Phobius"/>
    </source>
</evidence>
<dbReference type="GO" id="GO:0071916">
    <property type="term" value="F:dipeptide transmembrane transporter activity"/>
    <property type="evidence" value="ECO:0007669"/>
    <property type="project" value="UniProtKB-ARBA"/>
</dbReference>
<organism evidence="9 10">
    <name type="scientific">Caballeronia arvi</name>
    <dbReference type="NCBI Taxonomy" id="1777135"/>
    <lineage>
        <taxon>Bacteria</taxon>
        <taxon>Pseudomonadati</taxon>
        <taxon>Pseudomonadota</taxon>
        <taxon>Betaproteobacteria</taxon>
        <taxon>Burkholderiales</taxon>
        <taxon>Burkholderiaceae</taxon>
        <taxon>Caballeronia</taxon>
    </lineage>
</organism>
<name>A0A158K2V9_9BURK</name>
<keyword evidence="5" id="KW-0653">Protein transport</keyword>
<feature type="transmembrane region" description="Helical" evidence="8">
    <location>
        <begin position="459"/>
        <end position="480"/>
    </location>
</feature>
<feature type="transmembrane region" description="Helical" evidence="8">
    <location>
        <begin position="83"/>
        <end position="100"/>
    </location>
</feature>
<evidence type="ECO:0000256" key="6">
    <source>
        <dbReference type="ARBA" id="ARBA00022989"/>
    </source>
</evidence>
<feature type="transmembrane region" description="Helical" evidence="8">
    <location>
        <begin position="52"/>
        <end position="71"/>
    </location>
</feature>
<dbReference type="AlphaFoldDB" id="A0A158K2V9"/>
<evidence type="ECO:0000313" key="10">
    <source>
        <dbReference type="Proteomes" id="UP000055019"/>
    </source>
</evidence>
<evidence type="ECO:0000256" key="4">
    <source>
        <dbReference type="ARBA" id="ARBA00022692"/>
    </source>
</evidence>
<evidence type="ECO:0000313" key="9">
    <source>
        <dbReference type="EMBL" id="SAL75524.1"/>
    </source>
</evidence>
<keyword evidence="5" id="KW-0571">Peptide transport</keyword>
<feature type="transmembrane region" description="Helical" evidence="8">
    <location>
        <begin position="170"/>
        <end position="190"/>
    </location>
</feature>
<evidence type="ECO:0000256" key="7">
    <source>
        <dbReference type="ARBA" id="ARBA00023136"/>
    </source>
</evidence>
<dbReference type="InterPro" id="IPR050171">
    <property type="entry name" value="MFS_Transporters"/>
</dbReference>
<dbReference type="Pfam" id="PF00854">
    <property type="entry name" value="PTR2"/>
    <property type="match status" value="1"/>
</dbReference>
<dbReference type="InterPro" id="IPR036259">
    <property type="entry name" value="MFS_trans_sf"/>
</dbReference>
<evidence type="ECO:0000256" key="3">
    <source>
        <dbReference type="ARBA" id="ARBA00022475"/>
    </source>
</evidence>
<keyword evidence="4 8" id="KW-0812">Transmembrane</keyword>
<dbReference type="InterPro" id="IPR005279">
    <property type="entry name" value="Dipep/tripep_permease"/>
</dbReference>
<dbReference type="CDD" id="cd17346">
    <property type="entry name" value="MFS_DtpA_like"/>
    <property type="match status" value="1"/>
</dbReference>
<evidence type="ECO:0000256" key="5">
    <source>
        <dbReference type="ARBA" id="ARBA00022856"/>
    </source>
</evidence>
<reference evidence="9" key="1">
    <citation type="submission" date="2016-01" db="EMBL/GenBank/DDBJ databases">
        <authorList>
            <person name="Peeters C."/>
        </authorList>
    </citation>
    <scope>NUCLEOTIDE SEQUENCE [LARGE SCALE GENOMIC DNA]</scope>
    <source>
        <strain evidence="9">LMG 29317</strain>
    </source>
</reference>
<sequence length="510" mass="54823">MHTHPSGATQTRSFSTVFLIEMWERFGYYGMAALLVLFMVDQIGFADDRANLTWGAFTALVFSAPAIGGWIGDKILGARRTMTAGAIVLALGYLMLALPFNTLGFMYASLGVIVVGNGLFKSNAANLVRRIYEGDDARIDSAFTIYYMAVNIGSTFSMLATPWIKDRWGWHAAFAVCCAGMVLGLINFAVMRRTLAHIGSAPDDQPIRWKAAIAVAAGSIALAAATVFILEHKAVAVACVYAAGIAILAIFGYMLTRCDPGERSGLIAALILTLQVILFFVFYQQMSTSLTLFALRNVDPSFSIGGVELFTWSAAQFQALNPLWIMLLSPILAFVYTRQARRGRDIPVAGKYALGFVVVAIGFFVFSVSGRYAVDGRVSSWFMVAGYGLYSLGELLVSGLGLAMIARYVPARMSGFMMGAYFVAVGVSQYIGSVVANFARMPSGNLEPMQSLPLYTQLFFGLGWLATGGAVVAIVLLPLLGRLSRAHQRAVEAVIDAGAKAATPMGTKSV</sequence>
<dbReference type="OrthoDB" id="9772725at2"/>
<accession>A0A158K2V9</accession>
<dbReference type="RefSeq" id="WP_061149223.1">
    <property type="nucleotide sequence ID" value="NZ_FCOM02000024.1"/>
</dbReference>
<feature type="transmembrane region" description="Helical" evidence="8">
    <location>
        <begin position="235"/>
        <end position="254"/>
    </location>
</feature>
<feature type="transmembrane region" description="Helical" evidence="8">
    <location>
        <begin position="26"/>
        <end position="46"/>
    </location>
</feature>
<feature type="transmembrane region" description="Helical" evidence="8">
    <location>
        <begin position="266"/>
        <end position="283"/>
    </location>
</feature>
<dbReference type="GO" id="GO:0005886">
    <property type="term" value="C:plasma membrane"/>
    <property type="evidence" value="ECO:0007669"/>
    <property type="project" value="UniProtKB-SubCell"/>
</dbReference>